<feature type="non-terminal residue" evidence="1">
    <location>
        <position position="76"/>
    </location>
</feature>
<sequence>MACHCVWSWHNKELHVDEYSRPEQAVVSILQRSSEYYKACMESKTVTMVHKDICWIGWKVPEEGWVKVNTDGASKG</sequence>
<dbReference type="Proteomes" id="UP000265520">
    <property type="component" value="Unassembled WGS sequence"/>
</dbReference>
<dbReference type="EMBL" id="LXQA010673372">
    <property type="protein sequence ID" value="MCI65318.1"/>
    <property type="molecule type" value="Genomic_DNA"/>
</dbReference>
<accession>A0A392TWP9</accession>
<evidence type="ECO:0000313" key="1">
    <source>
        <dbReference type="EMBL" id="MCI65318.1"/>
    </source>
</evidence>
<proteinExistence type="predicted"/>
<evidence type="ECO:0000313" key="2">
    <source>
        <dbReference type="Proteomes" id="UP000265520"/>
    </source>
</evidence>
<comment type="caution">
    <text evidence="1">The sequence shown here is derived from an EMBL/GenBank/DDBJ whole genome shotgun (WGS) entry which is preliminary data.</text>
</comment>
<keyword evidence="2" id="KW-1185">Reference proteome</keyword>
<name>A0A392TWP9_9FABA</name>
<reference evidence="1 2" key="1">
    <citation type="journal article" date="2018" name="Front. Plant Sci.">
        <title>Red Clover (Trifolium pratense) and Zigzag Clover (T. medium) - A Picture of Genomic Similarities and Differences.</title>
        <authorList>
            <person name="Dluhosova J."/>
            <person name="Istvanek J."/>
            <person name="Nedelnik J."/>
            <person name="Repkova J."/>
        </authorList>
    </citation>
    <scope>NUCLEOTIDE SEQUENCE [LARGE SCALE GENOMIC DNA]</scope>
    <source>
        <strain evidence="2">cv. 10/8</strain>
        <tissue evidence="1">Leaf</tissue>
    </source>
</reference>
<dbReference type="AlphaFoldDB" id="A0A392TWP9"/>
<protein>
    <submittedName>
        <fullName evidence="1">Uncharacterized protein</fullName>
    </submittedName>
</protein>
<organism evidence="1 2">
    <name type="scientific">Trifolium medium</name>
    <dbReference type="NCBI Taxonomy" id="97028"/>
    <lineage>
        <taxon>Eukaryota</taxon>
        <taxon>Viridiplantae</taxon>
        <taxon>Streptophyta</taxon>
        <taxon>Embryophyta</taxon>
        <taxon>Tracheophyta</taxon>
        <taxon>Spermatophyta</taxon>
        <taxon>Magnoliopsida</taxon>
        <taxon>eudicotyledons</taxon>
        <taxon>Gunneridae</taxon>
        <taxon>Pentapetalae</taxon>
        <taxon>rosids</taxon>
        <taxon>fabids</taxon>
        <taxon>Fabales</taxon>
        <taxon>Fabaceae</taxon>
        <taxon>Papilionoideae</taxon>
        <taxon>50 kb inversion clade</taxon>
        <taxon>NPAAA clade</taxon>
        <taxon>Hologalegina</taxon>
        <taxon>IRL clade</taxon>
        <taxon>Trifolieae</taxon>
        <taxon>Trifolium</taxon>
    </lineage>
</organism>